<proteinExistence type="predicted"/>
<protein>
    <submittedName>
        <fullName evidence="1">Uncharacterized protein</fullName>
    </submittedName>
</protein>
<evidence type="ECO:0000313" key="1">
    <source>
        <dbReference type="EMBL" id="BAD87832.1"/>
    </source>
</evidence>
<gene>
    <name evidence="1" type="primary">P0682B08.33</name>
</gene>
<dbReference type="EMBL" id="AP003578">
    <property type="protein sequence ID" value="BAD87832.1"/>
    <property type="molecule type" value="Genomic_DNA"/>
</dbReference>
<accession>Q5JL25</accession>
<sequence>MEGGGAGVEGVKETAWSARGWEVDGGRIHDHRGRTHPNLLSGSSIVMTTTARSACGVPRLITMVVVGKGEATLIEGKGGVVAPSPPVDTDGMRRARTAVVVMGGSDYGNCWVCPWWWLLPSTCQRALIEGKGGVVAPSPPVDTDGMRRARTAVVVMGGSDYGNCWVCPWWWLLPSTRQRDDGDIAGCCADERKRRMATLLATVRMGGNNFDNDRGSAEAALLHSNLLLVFVEHWWGGGEMVVC</sequence>
<dbReference type="AlphaFoldDB" id="Q5JL25"/>
<organism evidence="1">
    <name type="scientific">Oryza sativa subsp. japonica</name>
    <name type="common">Rice</name>
    <dbReference type="NCBI Taxonomy" id="39947"/>
    <lineage>
        <taxon>Eukaryota</taxon>
        <taxon>Viridiplantae</taxon>
        <taxon>Streptophyta</taxon>
        <taxon>Embryophyta</taxon>
        <taxon>Tracheophyta</taxon>
        <taxon>Spermatophyta</taxon>
        <taxon>Magnoliopsida</taxon>
        <taxon>Liliopsida</taxon>
        <taxon>Poales</taxon>
        <taxon>Poaceae</taxon>
        <taxon>BOP clade</taxon>
        <taxon>Oryzoideae</taxon>
        <taxon>Oryzeae</taxon>
        <taxon>Oryzinae</taxon>
        <taxon>Oryza</taxon>
        <taxon>Oryza sativa</taxon>
    </lineage>
</organism>
<reference evidence="1" key="1">
    <citation type="journal article" date="2002" name="Nature">
        <title>The genome sequence and structure of rice chromosome 1.</title>
        <authorList>
            <person name="Sasaki T."/>
            <person name="Matsumoto T."/>
            <person name="Yamamoto K."/>
            <person name="Sakata K."/>
            <person name="Baba T."/>
            <person name="Katayose Y."/>
            <person name="Wu J."/>
            <person name="Niimura Y."/>
            <person name="Cheng Z."/>
            <person name="Nagamura Y."/>
            <person name="Antonio B.A."/>
            <person name="Kanamori H."/>
            <person name="Hosokawa S."/>
            <person name="Masukawa M."/>
            <person name="Arikawa K."/>
            <person name="Chiden Y."/>
            <person name="Hayashi M."/>
            <person name="Okamoto M."/>
            <person name="Ando T."/>
            <person name="Aoki H."/>
            <person name="Arita K."/>
            <person name="Hamada M."/>
            <person name="Harada C."/>
            <person name="Hijishita S."/>
            <person name="Honda M."/>
            <person name="Ichikawa Y."/>
            <person name="Idonuma A."/>
            <person name="Iijima M."/>
            <person name="Ikeda M."/>
            <person name="Ikeno M."/>
            <person name="Itoh S."/>
            <person name="Itoh T."/>
            <person name="Itoh Y."/>
            <person name="Itoh Y."/>
            <person name="Iwabuchi A."/>
            <person name="Kamiya K."/>
            <person name="Karasawa W."/>
            <person name="Katagiri S."/>
            <person name="Kikuta A."/>
            <person name="Kobayashi N."/>
            <person name="Kono I."/>
            <person name="Machita K."/>
            <person name="Maehara T."/>
            <person name="Mizuno H."/>
            <person name="Mizubayashi T."/>
            <person name="Mukai Y."/>
            <person name="Nagasaki H."/>
            <person name="Nakashima M."/>
            <person name="Nakama Y."/>
            <person name="Nakamichi Y."/>
            <person name="Nakamura M."/>
            <person name="Namiki N."/>
            <person name="Negishi M."/>
            <person name="Ohta I."/>
            <person name="Ono N."/>
            <person name="Saji S."/>
            <person name="Sakai K."/>
            <person name="Shibata M."/>
            <person name="Shimokawa T."/>
            <person name="Shomura A."/>
            <person name="Song J."/>
            <person name="Takazaki Y."/>
            <person name="Terasawa K."/>
            <person name="Tsuji K."/>
            <person name="Waki K."/>
            <person name="Yamagata H."/>
            <person name="Yamane H."/>
            <person name="Yoshiki S."/>
            <person name="Yoshihara R."/>
            <person name="Yukawa K."/>
            <person name="Zhong H."/>
            <person name="Iwama H."/>
            <person name="Endo T."/>
            <person name="Ito H."/>
            <person name="Hahn J.H."/>
            <person name="Kim H.I."/>
            <person name="Eun M.Y."/>
            <person name="Yano M."/>
            <person name="Jiang J."/>
            <person name="Gojobori T."/>
        </authorList>
    </citation>
    <scope>NUCLEOTIDE SEQUENCE [LARGE SCALE GENOMIC DNA]</scope>
</reference>
<name>Q5JL25_ORYSJ</name>
<dbReference type="Proteomes" id="UP000817658">
    <property type="component" value="Chromosome 1"/>
</dbReference>